<sequence length="1295" mass="149807">MDSKIPKEMNFSGNIEANWKSWKQRLSLYLLASNKNTCSDETKTAILLTLLGEEGINIYNTFTEKQIYDEKKVPIFQKVIAAFDEYCLGKKNIVFERFNFLKYKRQHGQSLENFITQLKLLAASCEYGQLTDSIIRDQIIINTSDVVLQEQLINKSDLSLEKTIEILKQSENVKHQIEIINKGEKEESEYPHVDAIKRKNKYNTNKNKVTQANFQCSRCGTQHPARSCPAFGKQCKKCAKPNHFANVCRSNKMVQEIADEECADEECAAINSLFGVSEIIVPQTHSIQQPWFEEIKVENNYIRFKLDTGSQVNLIPLNVYKTLNINKSWNSTTIKLEAYGGYKFMPLGSIRLKCVVNNIMAWVTFLIINNSTIPILSLEACEKFNLIKRHEKCISMITQCTSQKDNFLIDNSSIFKGMGTFPGEHTIKINPNSQGSIKPARRLPQTLYKDVQVELNKLLKHKIISKVEEPKEWASNLVIIRKPDKKLRLCIDPSELNKSLKRDNYLIPTFEEIRSKLINKKIFTVLDIKKGFWHVKLDSKSSDLCTFSTPFGYFKFNRLPFGIATAPEIFIKLNQKYFGDIDDENIIIYFDDILIATTDKTSHDRVLKKLVDRAKALNIKFNKDKLQFKKTEIKYVGHIFNEQGVSPDPDQIKAIVSLKEPTSRVELQRLIGMFNYLREFIPNMSKIISPLRELLKKDTIWVWEKRHHLALKELKELVTTSPILTHFNPDKEITIQCDASKDGLGCCLLQDKKPIAFASRSMSETEISYAQIEKEFLSLIFACRKFHYYIFGRTINALTDHKPLVSIMQKDVIKIPSNRLQKMRLKLLEYDIRLKYLPGKKMHIADLLSRDYMQETFTEEFDTGATVHCINRFYNNNLLNIKTESELDPVLNKIIEYYYQGWPNRKHIDKSVQLYYNLRNEIIIENGIIYVADKIVIPTKLRPLILKLLHESHLGLNKTKLRAKQIIYWPGMFNEIEQFINNCNTCNKFQNSNKKSPLIPHEVPNYPYEKVGADILSFEGTDYLVIVDYYSKWFDLIKLKYKTASEIIKKSKQIFSTHGIPKTFIADNMPFNSSEFITFSKTWNFTVVTSSPHYPQSNGLAERTVQTSKKLLKKALEEGCDVEAMLLEYRCTPIISLQASPAELLFSRILRTKLPIANKLLEPRLQHKVQTKLKAFQQKYKSNYDKTATKKETQFKPNTNILIQNNKVWLPGKVIAKANAPRSYLVENNNGTIIRRNTKHLKNTKINVTGNSKEGNIEGKSKVKNKSNKSVLVKELSTRPIRKKKVPNRFKNFVI</sequence>
<dbReference type="Gene3D" id="2.40.70.10">
    <property type="entry name" value="Acid Proteases"/>
    <property type="match status" value="1"/>
</dbReference>
<feature type="domain" description="Integrase catalytic" evidence="7">
    <location>
        <begin position="1003"/>
        <end position="1163"/>
    </location>
</feature>
<evidence type="ECO:0000313" key="8">
    <source>
        <dbReference type="EMBL" id="CAI6350390.1"/>
    </source>
</evidence>
<proteinExistence type="predicted"/>
<dbReference type="InterPro" id="IPR001584">
    <property type="entry name" value="Integrase_cat-core"/>
</dbReference>
<dbReference type="SUPFAM" id="SSF50630">
    <property type="entry name" value="Acid proteases"/>
    <property type="match status" value="1"/>
</dbReference>
<dbReference type="InterPro" id="IPR036397">
    <property type="entry name" value="RNaseH_sf"/>
</dbReference>
<dbReference type="CDD" id="cd05481">
    <property type="entry name" value="retropepsin_like_LTR_1"/>
    <property type="match status" value="1"/>
</dbReference>
<dbReference type="FunFam" id="3.30.420.10:FF:000063">
    <property type="entry name" value="Retrovirus-related Pol polyprotein from transposon 297-like Protein"/>
    <property type="match status" value="1"/>
</dbReference>
<accession>A0AAV0W3H4</accession>
<dbReference type="GO" id="GO:0004519">
    <property type="term" value="F:endonuclease activity"/>
    <property type="evidence" value="ECO:0007669"/>
    <property type="project" value="UniProtKB-KW"/>
</dbReference>
<evidence type="ECO:0000256" key="3">
    <source>
        <dbReference type="ARBA" id="ARBA00022722"/>
    </source>
</evidence>
<dbReference type="GO" id="GO:0015074">
    <property type="term" value="P:DNA integration"/>
    <property type="evidence" value="ECO:0007669"/>
    <property type="project" value="InterPro"/>
</dbReference>
<dbReference type="PROSITE" id="PS50994">
    <property type="entry name" value="INTEGRASE"/>
    <property type="match status" value="1"/>
</dbReference>
<dbReference type="CDD" id="cd09274">
    <property type="entry name" value="RNase_HI_RT_Ty3"/>
    <property type="match status" value="1"/>
</dbReference>
<dbReference type="SUPFAM" id="SSF56672">
    <property type="entry name" value="DNA/RNA polymerases"/>
    <property type="match status" value="1"/>
</dbReference>
<keyword evidence="4" id="KW-0378">Hydrolase</keyword>
<gene>
    <name evidence="8" type="ORF">MEUPH1_LOCUS6858</name>
</gene>
<evidence type="ECO:0000313" key="9">
    <source>
        <dbReference type="Proteomes" id="UP001160148"/>
    </source>
</evidence>
<dbReference type="InterPro" id="IPR000477">
    <property type="entry name" value="RT_dom"/>
</dbReference>
<dbReference type="InterPro" id="IPR041577">
    <property type="entry name" value="RT_RNaseH_2"/>
</dbReference>
<dbReference type="InterPro" id="IPR012337">
    <property type="entry name" value="RNaseH-like_sf"/>
</dbReference>
<dbReference type="Gene3D" id="4.10.60.10">
    <property type="entry name" value="Zinc finger, CCHC-type"/>
    <property type="match status" value="1"/>
</dbReference>
<dbReference type="PANTHER" id="PTHR37984">
    <property type="entry name" value="PROTEIN CBG26694"/>
    <property type="match status" value="1"/>
</dbReference>
<dbReference type="InterPro" id="IPR021109">
    <property type="entry name" value="Peptidase_aspartic_dom_sf"/>
</dbReference>
<dbReference type="EMBL" id="CARXXK010000001">
    <property type="protein sequence ID" value="CAI6350390.1"/>
    <property type="molecule type" value="Genomic_DNA"/>
</dbReference>
<name>A0AAV0W3H4_9HEMI</name>
<comment type="caution">
    <text evidence="8">The sequence shown here is derived from an EMBL/GenBank/DDBJ whole genome shotgun (WGS) entry which is preliminary data.</text>
</comment>
<dbReference type="FunFam" id="3.30.70.270:FF:000026">
    <property type="entry name" value="Transposon Ty3-G Gag-Pol polyprotein"/>
    <property type="match status" value="1"/>
</dbReference>
<dbReference type="Gene3D" id="1.10.340.70">
    <property type="match status" value="1"/>
</dbReference>
<dbReference type="PANTHER" id="PTHR37984:SF8">
    <property type="entry name" value="CCHC-TYPE DOMAIN-CONTAINING PROTEIN"/>
    <property type="match status" value="1"/>
</dbReference>
<dbReference type="InterPro" id="IPR050951">
    <property type="entry name" value="Retrovirus_Pol_polyprotein"/>
</dbReference>
<keyword evidence="2" id="KW-0808">Transferase</keyword>
<evidence type="ECO:0000256" key="4">
    <source>
        <dbReference type="ARBA" id="ARBA00022759"/>
    </source>
</evidence>
<dbReference type="PROSITE" id="PS50878">
    <property type="entry name" value="RT_POL"/>
    <property type="match status" value="1"/>
</dbReference>
<dbReference type="InterPro" id="IPR043128">
    <property type="entry name" value="Rev_trsase/Diguanyl_cyclase"/>
</dbReference>
<organism evidence="8 9">
    <name type="scientific">Macrosiphum euphorbiae</name>
    <name type="common">potato aphid</name>
    <dbReference type="NCBI Taxonomy" id="13131"/>
    <lineage>
        <taxon>Eukaryota</taxon>
        <taxon>Metazoa</taxon>
        <taxon>Ecdysozoa</taxon>
        <taxon>Arthropoda</taxon>
        <taxon>Hexapoda</taxon>
        <taxon>Insecta</taxon>
        <taxon>Pterygota</taxon>
        <taxon>Neoptera</taxon>
        <taxon>Paraneoptera</taxon>
        <taxon>Hemiptera</taxon>
        <taxon>Sternorrhyncha</taxon>
        <taxon>Aphidomorpha</taxon>
        <taxon>Aphidoidea</taxon>
        <taxon>Aphididae</taxon>
        <taxon>Macrosiphini</taxon>
        <taxon>Macrosiphum</taxon>
    </lineage>
</organism>
<dbReference type="Gene3D" id="3.30.420.10">
    <property type="entry name" value="Ribonuclease H-like superfamily/Ribonuclease H"/>
    <property type="match status" value="1"/>
</dbReference>
<keyword evidence="9" id="KW-1185">Reference proteome</keyword>
<keyword evidence="4" id="KW-0255">Endonuclease</keyword>
<dbReference type="FunFam" id="3.10.20.370:FF:000001">
    <property type="entry name" value="Retrovirus-related Pol polyprotein from transposon 17.6-like protein"/>
    <property type="match status" value="1"/>
</dbReference>
<protein>
    <recommendedName>
        <fullName evidence="1">RNA-directed DNA polymerase</fullName>
        <ecNumber evidence="1">2.7.7.49</ecNumber>
    </recommendedName>
</protein>
<dbReference type="GO" id="GO:0003964">
    <property type="term" value="F:RNA-directed DNA polymerase activity"/>
    <property type="evidence" value="ECO:0007669"/>
    <property type="project" value="UniProtKB-KW"/>
</dbReference>
<dbReference type="SUPFAM" id="SSF53098">
    <property type="entry name" value="Ribonuclease H-like"/>
    <property type="match status" value="1"/>
</dbReference>
<dbReference type="Gene3D" id="3.10.10.10">
    <property type="entry name" value="HIV Type 1 Reverse Transcriptase, subunit A, domain 1"/>
    <property type="match status" value="1"/>
</dbReference>
<dbReference type="EC" id="2.7.7.49" evidence="1"/>
<evidence type="ECO:0000256" key="1">
    <source>
        <dbReference type="ARBA" id="ARBA00012493"/>
    </source>
</evidence>
<dbReference type="Proteomes" id="UP001160148">
    <property type="component" value="Unassembled WGS sequence"/>
</dbReference>
<dbReference type="FunFam" id="1.10.340.70:FF:000003">
    <property type="entry name" value="Protein CBG25708"/>
    <property type="match status" value="1"/>
</dbReference>
<dbReference type="GO" id="GO:0003676">
    <property type="term" value="F:nucleic acid binding"/>
    <property type="evidence" value="ECO:0007669"/>
    <property type="project" value="InterPro"/>
</dbReference>
<evidence type="ECO:0000256" key="2">
    <source>
        <dbReference type="ARBA" id="ARBA00022695"/>
    </source>
</evidence>
<keyword evidence="5" id="KW-0695">RNA-directed DNA polymerase</keyword>
<feature type="domain" description="Reverse transcriptase" evidence="6">
    <location>
        <begin position="461"/>
        <end position="640"/>
    </location>
</feature>
<dbReference type="GO" id="GO:0042575">
    <property type="term" value="C:DNA polymerase complex"/>
    <property type="evidence" value="ECO:0007669"/>
    <property type="project" value="UniProtKB-ARBA"/>
</dbReference>
<dbReference type="Gene3D" id="3.30.70.270">
    <property type="match status" value="2"/>
</dbReference>
<dbReference type="InterPro" id="IPR043502">
    <property type="entry name" value="DNA/RNA_pol_sf"/>
</dbReference>
<dbReference type="Pfam" id="PF17919">
    <property type="entry name" value="RT_RNaseH_2"/>
    <property type="match status" value="1"/>
</dbReference>
<evidence type="ECO:0000256" key="5">
    <source>
        <dbReference type="ARBA" id="ARBA00022918"/>
    </source>
</evidence>
<evidence type="ECO:0000259" key="6">
    <source>
        <dbReference type="PROSITE" id="PS50878"/>
    </source>
</evidence>
<dbReference type="Pfam" id="PF00078">
    <property type="entry name" value="RVT_1"/>
    <property type="match status" value="1"/>
</dbReference>
<dbReference type="Pfam" id="PF17921">
    <property type="entry name" value="Integrase_H2C2"/>
    <property type="match status" value="1"/>
</dbReference>
<dbReference type="CDD" id="cd01647">
    <property type="entry name" value="RT_LTR"/>
    <property type="match status" value="1"/>
</dbReference>
<keyword evidence="2" id="KW-0548">Nucleotidyltransferase</keyword>
<dbReference type="InterPro" id="IPR041588">
    <property type="entry name" value="Integrase_H2C2"/>
</dbReference>
<keyword evidence="3" id="KW-0540">Nuclease</keyword>
<reference evidence="8 9" key="1">
    <citation type="submission" date="2023-01" db="EMBL/GenBank/DDBJ databases">
        <authorList>
            <person name="Whitehead M."/>
        </authorList>
    </citation>
    <scope>NUCLEOTIDE SEQUENCE [LARGE SCALE GENOMIC DNA]</scope>
</reference>
<evidence type="ECO:0000259" key="7">
    <source>
        <dbReference type="PROSITE" id="PS50994"/>
    </source>
</evidence>